<dbReference type="GO" id="GO:0003677">
    <property type="term" value="F:DNA binding"/>
    <property type="evidence" value="ECO:0007669"/>
    <property type="project" value="UniProtKB-KW"/>
</dbReference>
<dbReference type="InterPro" id="IPR039422">
    <property type="entry name" value="MarR/SlyA-like"/>
</dbReference>
<keyword evidence="3" id="KW-0804">Transcription</keyword>
<dbReference type="AlphaFoldDB" id="A0A518B0L3"/>
<keyword evidence="1" id="KW-0805">Transcription regulation</keyword>
<dbReference type="PANTHER" id="PTHR33164:SF101">
    <property type="entry name" value="TRANSCRIPTIONAL REPRESSOR MPRA"/>
    <property type="match status" value="1"/>
</dbReference>
<dbReference type="InterPro" id="IPR023187">
    <property type="entry name" value="Tscrpt_reg_MarR-type_CS"/>
</dbReference>
<dbReference type="InterPro" id="IPR036388">
    <property type="entry name" value="WH-like_DNA-bd_sf"/>
</dbReference>
<dbReference type="Gene3D" id="1.10.10.10">
    <property type="entry name" value="Winged helix-like DNA-binding domain superfamily/Winged helix DNA-binding domain"/>
    <property type="match status" value="1"/>
</dbReference>
<reference evidence="5 6" key="1">
    <citation type="submission" date="2019-02" db="EMBL/GenBank/DDBJ databases">
        <title>Deep-cultivation of Planctomycetes and their phenomic and genomic characterization uncovers novel biology.</title>
        <authorList>
            <person name="Wiegand S."/>
            <person name="Jogler M."/>
            <person name="Boedeker C."/>
            <person name="Pinto D."/>
            <person name="Vollmers J."/>
            <person name="Rivas-Marin E."/>
            <person name="Kohn T."/>
            <person name="Peeters S.H."/>
            <person name="Heuer A."/>
            <person name="Rast P."/>
            <person name="Oberbeckmann S."/>
            <person name="Bunk B."/>
            <person name="Jeske O."/>
            <person name="Meyerdierks A."/>
            <person name="Storesund J.E."/>
            <person name="Kallscheuer N."/>
            <person name="Luecker S."/>
            <person name="Lage O.M."/>
            <person name="Pohl T."/>
            <person name="Merkel B.J."/>
            <person name="Hornburger P."/>
            <person name="Mueller R.-W."/>
            <person name="Bruemmer F."/>
            <person name="Labrenz M."/>
            <person name="Spormann A.M."/>
            <person name="Op den Camp H."/>
            <person name="Overmann J."/>
            <person name="Amann R."/>
            <person name="Jetten M.S.M."/>
            <person name="Mascher T."/>
            <person name="Medema M.H."/>
            <person name="Devos D.P."/>
            <person name="Kaster A.-K."/>
            <person name="Ovreas L."/>
            <person name="Rohde M."/>
            <person name="Galperin M.Y."/>
            <person name="Jogler C."/>
        </authorList>
    </citation>
    <scope>NUCLEOTIDE SEQUENCE [LARGE SCALE GENOMIC DNA]</scope>
    <source>
        <strain evidence="5 6">Pan216</strain>
    </source>
</reference>
<keyword evidence="2" id="KW-0238">DNA-binding</keyword>
<proteinExistence type="predicted"/>
<dbReference type="SUPFAM" id="SSF46785">
    <property type="entry name" value="Winged helix' DNA-binding domain"/>
    <property type="match status" value="1"/>
</dbReference>
<dbReference type="PANTHER" id="PTHR33164">
    <property type="entry name" value="TRANSCRIPTIONAL REGULATOR, MARR FAMILY"/>
    <property type="match status" value="1"/>
</dbReference>
<keyword evidence="6" id="KW-1185">Reference proteome</keyword>
<dbReference type="Proteomes" id="UP000317093">
    <property type="component" value="Chromosome"/>
</dbReference>
<feature type="domain" description="HTH marR-type" evidence="4">
    <location>
        <begin position="4"/>
        <end position="136"/>
    </location>
</feature>
<dbReference type="EMBL" id="CP036279">
    <property type="protein sequence ID" value="QDU60482.1"/>
    <property type="molecule type" value="Genomic_DNA"/>
</dbReference>
<evidence type="ECO:0000256" key="3">
    <source>
        <dbReference type="ARBA" id="ARBA00023163"/>
    </source>
</evidence>
<dbReference type="SMART" id="SM00347">
    <property type="entry name" value="HTH_MARR"/>
    <property type="match status" value="1"/>
</dbReference>
<organism evidence="5 6">
    <name type="scientific">Kolteria novifilia</name>
    <dbReference type="NCBI Taxonomy" id="2527975"/>
    <lineage>
        <taxon>Bacteria</taxon>
        <taxon>Pseudomonadati</taxon>
        <taxon>Planctomycetota</taxon>
        <taxon>Planctomycetia</taxon>
        <taxon>Kolteriales</taxon>
        <taxon>Kolteriaceae</taxon>
        <taxon>Kolteria</taxon>
    </lineage>
</organism>
<dbReference type="InterPro" id="IPR000835">
    <property type="entry name" value="HTH_MarR-typ"/>
</dbReference>
<protein>
    <submittedName>
        <fullName evidence="5">Putative HTH-type transcriptional regulator YusO</fullName>
    </submittedName>
</protein>
<evidence type="ECO:0000256" key="1">
    <source>
        <dbReference type="ARBA" id="ARBA00023015"/>
    </source>
</evidence>
<dbReference type="OrthoDB" id="4463574at2"/>
<dbReference type="PROSITE" id="PS01117">
    <property type="entry name" value="HTH_MARR_1"/>
    <property type="match status" value="1"/>
</dbReference>
<dbReference type="PRINTS" id="PR00598">
    <property type="entry name" value="HTHMARR"/>
</dbReference>
<accession>A0A518B0L3</accession>
<dbReference type="GO" id="GO:0006950">
    <property type="term" value="P:response to stress"/>
    <property type="evidence" value="ECO:0007669"/>
    <property type="project" value="TreeGrafter"/>
</dbReference>
<dbReference type="PROSITE" id="PS50995">
    <property type="entry name" value="HTH_MARR_2"/>
    <property type="match status" value="1"/>
</dbReference>
<name>A0A518B0L3_9BACT</name>
<dbReference type="RefSeq" id="WP_145256384.1">
    <property type="nucleotide sequence ID" value="NZ_CP036279.1"/>
</dbReference>
<evidence type="ECO:0000313" key="5">
    <source>
        <dbReference type="EMBL" id="QDU60482.1"/>
    </source>
</evidence>
<sequence length="143" mass="16121">MPDSQELASVVAEFGKSYARWLRDQLEHTGTTPARARLMMVLKCGGAQKMSRIGEQLSVTPRSVTKLVDGLEREGLVAREPSPHDRRATLVHLTESGERVCKESMLANHAAAAELYDELSERERRDFARVIRKLQQSLTQRGY</sequence>
<dbReference type="GO" id="GO:0003700">
    <property type="term" value="F:DNA-binding transcription factor activity"/>
    <property type="evidence" value="ECO:0007669"/>
    <property type="project" value="InterPro"/>
</dbReference>
<dbReference type="InterPro" id="IPR036390">
    <property type="entry name" value="WH_DNA-bd_sf"/>
</dbReference>
<gene>
    <name evidence="5" type="primary">yusO</name>
    <name evidence="5" type="ORF">Pan216_13230</name>
</gene>
<dbReference type="Pfam" id="PF01047">
    <property type="entry name" value="MarR"/>
    <property type="match status" value="1"/>
</dbReference>
<evidence type="ECO:0000259" key="4">
    <source>
        <dbReference type="PROSITE" id="PS50995"/>
    </source>
</evidence>
<evidence type="ECO:0000256" key="2">
    <source>
        <dbReference type="ARBA" id="ARBA00023125"/>
    </source>
</evidence>
<evidence type="ECO:0000313" key="6">
    <source>
        <dbReference type="Proteomes" id="UP000317093"/>
    </source>
</evidence>
<dbReference type="KEGG" id="knv:Pan216_13230"/>